<feature type="domain" description="Transposase IS4-like" evidence="2">
    <location>
        <begin position="29"/>
        <end position="109"/>
    </location>
</feature>
<organism evidence="3 4">
    <name type="scientific">Candidatus Gallionella acididurans</name>
    <dbReference type="NCBI Taxonomy" id="1796491"/>
    <lineage>
        <taxon>Bacteria</taxon>
        <taxon>Pseudomonadati</taxon>
        <taxon>Pseudomonadota</taxon>
        <taxon>Betaproteobacteria</taxon>
        <taxon>Nitrosomonadales</taxon>
        <taxon>Gallionellaceae</taxon>
        <taxon>Gallionella</taxon>
    </lineage>
</organism>
<dbReference type="GO" id="GO:0003677">
    <property type="term" value="F:DNA binding"/>
    <property type="evidence" value="ECO:0007669"/>
    <property type="project" value="InterPro"/>
</dbReference>
<reference evidence="3 4" key="2">
    <citation type="submission" date="2016-03" db="EMBL/GenBank/DDBJ databases">
        <title>New uncultured bacterium of the family Gallionellaceae from acid mine drainage: description and reconstruction of genome based on metagenomic analysis of microbial community.</title>
        <authorList>
            <person name="Kadnikov V."/>
            <person name="Ivasenko D."/>
            <person name="Beletsky A."/>
            <person name="Mardanov A."/>
            <person name="Danilova E."/>
            <person name="Pimenov N."/>
            <person name="Karnachuk O."/>
            <person name="Ravin N."/>
        </authorList>
    </citation>
    <scope>NUCLEOTIDE SEQUENCE [LARGE SCALE GENOMIC DNA]</scope>
    <source>
        <strain evidence="3">ShG14-8</strain>
    </source>
</reference>
<evidence type="ECO:0000259" key="2">
    <source>
        <dbReference type="Pfam" id="PF01609"/>
    </source>
</evidence>
<dbReference type="Pfam" id="PF01609">
    <property type="entry name" value="DDE_Tnp_1"/>
    <property type="match status" value="1"/>
</dbReference>
<protein>
    <recommendedName>
        <fullName evidence="2">Transposase IS4-like domain-containing protein</fullName>
    </recommendedName>
</protein>
<accession>A0A139BNR2</accession>
<proteinExistence type="predicted"/>
<dbReference type="AlphaFoldDB" id="A0A139BNR2"/>
<dbReference type="Proteomes" id="UP000070578">
    <property type="component" value="Unassembled WGS sequence"/>
</dbReference>
<evidence type="ECO:0000313" key="4">
    <source>
        <dbReference type="Proteomes" id="UP000070578"/>
    </source>
</evidence>
<dbReference type="EMBL" id="LSLI01000177">
    <property type="protein sequence ID" value="KXS30641.1"/>
    <property type="molecule type" value="Genomic_DNA"/>
</dbReference>
<name>A0A139BNR2_9PROT</name>
<feature type="region of interest" description="Disordered" evidence="1">
    <location>
        <begin position="113"/>
        <end position="136"/>
    </location>
</feature>
<dbReference type="InterPro" id="IPR002559">
    <property type="entry name" value="Transposase_11"/>
</dbReference>
<gene>
    <name evidence="3" type="ORF">AWT59_3232</name>
</gene>
<dbReference type="GO" id="GO:0004803">
    <property type="term" value="F:transposase activity"/>
    <property type="evidence" value="ECO:0007669"/>
    <property type="project" value="InterPro"/>
</dbReference>
<reference evidence="3 4" key="1">
    <citation type="submission" date="2016-02" db="EMBL/GenBank/DDBJ databases">
        <authorList>
            <person name="Wen L."/>
            <person name="He K."/>
            <person name="Yang H."/>
        </authorList>
    </citation>
    <scope>NUCLEOTIDE SEQUENCE [LARGE SCALE GENOMIC DNA]</scope>
    <source>
        <strain evidence="3">ShG14-8</strain>
    </source>
</reference>
<comment type="caution">
    <text evidence="3">The sequence shown here is derived from an EMBL/GenBank/DDBJ whole genome shotgun (WGS) entry which is preliminary data.</text>
</comment>
<evidence type="ECO:0000256" key="1">
    <source>
        <dbReference type="SAM" id="MobiDB-lite"/>
    </source>
</evidence>
<dbReference type="GO" id="GO:0006313">
    <property type="term" value="P:DNA transposition"/>
    <property type="evidence" value="ECO:0007669"/>
    <property type="project" value="InterPro"/>
</dbReference>
<sequence length="136" mass="15158">MRHGSWIPHHGEAALRQAGRRAVISYNPTKPGRHSHTYHTYLMAGLRQVLGVEVHSGNEHAAKHTQPGLLKILDNLPDGRKPALVRGDCAFGNDPLMTELEERQQPYLALEERQAPHQPSVPRKRLDQCGSGLGRL</sequence>
<evidence type="ECO:0000313" key="3">
    <source>
        <dbReference type="EMBL" id="KXS30641.1"/>
    </source>
</evidence>